<evidence type="ECO:0000256" key="2">
    <source>
        <dbReference type="ARBA" id="ARBA00022490"/>
    </source>
</evidence>
<comment type="caution">
    <text evidence="12">The sequence shown here is derived from an EMBL/GenBank/DDBJ whole genome shotgun (WGS) entry which is preliminary data.</text>
</comment>
<dbReference type="SMART" id="SM00862">
    <property type="entry name" value="Trans_reg_C"/>
    <property type="match status" value="1"/>
</dbReference>
<dbReference type="EMBL" id="SOBT01000008">
    <property type="protein sequence ID" value="TDU31039.1"/>
    <property type="molecule type" value="Genomic_DNA"/>
</dbReference>
<dbReference type="SUPFAM" id="SSF46894">
    <property type="entry name" value="C-terminal effector domain of the bipartite response regulators"/>
    <property type="match status" value="1"/>
</dbReference>
<keyword evidence="5" id="KW-0805">Transcription regulation</keyword>
<dbReference type="PROSITE" id="PS50110">
    <property type="entry name" value="RESPONSE_REGULATORY"/>
    <property type="match status" value="1"/>
</dbReference>
<evidence type="ECO:0000256" key="4">
    <source>
        <dbReference type="ARBA" id="ARBA00023012"/>
    </source>
</evidence>
<dbReference type="PANTHER" id="PTHR48111">
    <property type="entry name" value="REGULATOR OF RPOS"/>
    <property type="match status" value="1"/>
</dbReference>
<keyword evidence="2" id="KW-0963">Cytoplasm</keyword>
<keyword evidence="13" id="KW-1185">Reference proteome</keyword>
<evidence type="ECO:0000313" key="12">
    <source>
        <dbReference type="EMBL" id="TDU31039.1"/>
    </source>
</evidence>
<dbReference type="AlphaFoldDB" id="A0A4R7PBQ6"/>
<dbReference type="PROSITE" id="PS51755">
    <property type="entry name" value="OMPR_PHOB"/>
    <property type="match status" value="1"/>
</dbReference>
<gene>
    <name evidence="12" type="ORF">DFR24_0397</name>
</gene>
<evidence type="ECO:0000256" key="7">
    <source>
        <dbReference type="ARBA" id="ARBA00023163"/>
    </source>
</evidence>
<dbReference type="Gene3D" id="1.10.10.10">
    <property type="entry name" value="Winged helix-like DNA-binding domain superfamily/Winged helix DNA-binding domain"/>
    <property type="match status" value="1"/>
</dbReference>
<dbReference type="Pfam" id="PF00486">
    <property type="entry name" value="Trans_reg_C"/>
    <property type="match status" value="1"/>
</dbReference>
<feature type="modified residue" description="4-aspartylphosphate" evidence="8">
    <location>
        <position position="53"/>
    </location>
</feature>
<comment type="subcellular location">
    <subcellularLocation>
        <location evidence="1">Cytoplasm</location>
    </subcellularLocation>
</comment>
<dbReference type="InterPro" id="IPR001789">
    <property type="entry name" value="Sig_transdc_resp-reg_receiver"/>
</dbReference>
<dbReference type="Gene3D" id="6.10.250.690">
    <property type="match status" value="1"/>
</dbReference>
<feature type="domain" description="Response regulatory" evidence="10">
    <location>
        <begin position="3"/>
        <end position="117"/>
    </location>
</feature>
<keyword evidence="7" id="KW-0804">Transcription</keyword>
<evidence type="ECO:0000256" key="6">
    <source>
        <dbReference type="ARBA" id="ARBA00023125"/>
    </source>
</evidence>
<sequence length="228" mass="25284">MPRILIADDDRELCALLAEYLERQGLTAEAVHSAESAIERLHTGTRPDVLVLDVMLPGMDGLTALRRIREFEQLPIVMLSGRGEPVDRIVGLELGADDYLAKPCLPRELLARIQALLRRTRPDAAPEPAAELNVGRVRLRPAERRATCNDEALPLTGAELSVLLELARQAGQAVTREQLTQSALHRPLERYDRAIDVHVSRLRQKLTAAKSGLRVESIRGAGYQLIED</sequence>
<dbReference type="RefSeq" id="WP_133879663.1">
    <property type="nucleotide sequence ID" value="NZ_MWIN01000022.1"/>
</dbReference>
<feature type="domain" description="OmpR/PhoB-type" evidence="11">
    <location>
        <begin position="129"/>
        <end position="227"/>
    </location>
</feature>
<dbReference type="CDD" id="cd00383">
    <property type="entry name" value="trans_reg_C"/>
    <property type="match status" value="1"/>
</dbReference>
<keyword evidence="4" id="KW-0902">Two-component regulatory system</keyword>
<dbReference type="InterPro" id="IPR001867">
    <property type="entry name" value="OmpR/PhoB-type_DNA-bd"/>
</dbReference>
<evidence type="ECO:0000256" key="3">
    <source>
        <dbReference type="ARBA" id="ARBA00022553"/>
    </source>
</evidence>
<keyword evidence="3 8" id="KW-0597">Phosphoprotein</keyword>
<evidence type="ECO:0000313" key="13">
    <source>
        <dbReference type="Proteomes" id="UP000295341"/>
    </source>
</evidence>
<name>A0A4R7PBQ6_9GAMM</name>
<dbReference type="InterPro" id="IPR039420">
    <property type="entry name" value="WalR-like"/>
</dbReference>
<evidence type="ECO:0000259" key="10">
    <source>
        <dbReference type="PROSITE" id="PS50110"/>
    </source>
</evidence>
<dbReference type="Gene3D" id="3.40.50.2300">
    <property type="match status" value="1"/>
</dbReference>
<dbReference type="InterPro" id="IPR011006">
    <property type="entry name" value="CheY-like_superfamily"/>
</dbReference>
<dbReference type="InterPro" id="IPR016032">
    <property type="entry name" value="Sig_transdc_resp-reg_C-effctor"/>
</dbReference>
<dbReference type="GO" id="GO:0000156">
    <property type="term" value="F:phosphorelay response regulator activity"/>
    <property type="evidence" value="ECO:0007669"/>
    <property type="project" value="TreeGrafter"/>
</dbReference>
<protein>
    <submittedName>
        <fullName evidence="12">Winged helix family two component transcriptional regulator</fullName>
    </submittedName>
</protein>
<evidence type="ECO:0000259" key="11">
    <source>
        <dbReference type="PROSITE" id="PS51755"/>
    </source>
</evidence>
<dbReference type="GO" id="GO:0005829">
    <property type="term" value="C:cytosol"/>
    <property type="evidence" value="ECO:0007669"/>
    <property type="project" value="TreeGrafter"/>
</dbReference>
<dbReference type="Pfam" id="PF00072">
    <property type="entry name" value="Response_reg"/>
    <property type="match status" value="1"/>
</dbReference>
<dbReference type="PANTHER" id="PTHR48111:SF39">
    <property type="entry name" value="TRANSCRIPTIONAL REGULATORY PROTEIN CPXR"/>
    <property type="match status" value="1"/>
</dbReference>
<evidence type="ECO:0000256" key="1">
    <source>
        <dbReference type="ARBA" id="ARBA00004496"/>
    </source>
</evidence>
<dbReference type="Proteomes" id="UP000295341">
    <property type="component" value="Unassembled WGS sequence"/>
</dbReference>
<evidence type="ECO:0000256" key="5">
    <source>
        <dbReference type="ARBA" id="ARBA00023015"/>
    </source>
</evidence>
<proteinExistence type="predicted"/>
<evidence type="ECO:0000256" key="9">
    <source>
        <dbReference type="PROSITE-ProRule" id="PRU01091"/>
    </source>
</evidence>
<dbReference type="SMART" id="SM00448">
    <property type="entry name" value="REC"/>
    <property type="match status" value="1"/>
</dbReference>
<accession>A0A4R7PBQ6</accession>
<keyword evidence="6 9" id="KW-0238">DNA-binding</keyword>
<reference evidence="12 13" key="1">
    <citation type="submission" date="2019-03" db="EMBL/GenBank/DDBJ databases">
        <title>Genomic Encyclopedia of Type Strains, Phase IV (KMG-IV): sequencing the most valuable type-strain genomes for metagenomic binning, comparative biology and taxonomic classification.</title>
        <authorList>
            <person name="Goeker M."/>
        </authorList>
    </citation>
    <scope>NUCLEOTIDE SEQUENCE [LARGE SCALE GENOMIC DNA]</scope>
    <source>
        <strain evidence="12 13">DSM 26377</strain>
    </source>
</reference>
<feature type="DNA-binding region" description="OmpR/PhoB-type" evidence="9">
    <location>
        <begin position="129"/>
        <end position="227"/>
    </location>
</feature>
<evidence type="ECO:0000256" key="8">
    <source>
        <dbReference type="PROSITE-ProRule" id="PRU00169"/>
    </source>
</evidence>
<dbReference type="GO" id="GO:0000976">
    <property type="term" value="F:transcription cis-regulatory region binding"/>
    <property type="evidence" value="ECO:0007669"/>
    <property type="project" value="TreeGrafter"/>
</dbReference>
<dbReference type="GO" id="GO:0006355">
    <property type="term" value="P:regulation of DNA-templated transcription"/>
    <property type="evidence" value="ECO:0007669"/>
    <property type="project" value="InterPro"/>
</dbReference>
<organism evidence="12 13">
    <name type="scientific">Panacagrimonas perspica</name>
    <dbReference type="NCBI Taxonomy" id="381431"/>
    <lineage>
        <taxon>Bacteria</taxon>
        <taxon>Pseudomonadati</taxon>
        <taxon>Pseudomonadota</taxon>
        <taxon>Gammaproteobacteria</taxon>
        <taxon>Nevskiales</taxon>
        <taxon>Nevskiaceae</taxon>
        <taxon>Panacagrimonas</taxon>
    </lineage>
</organism>
<dbReference type="SUPFAM" id="SSF52172">
    <property type="entry name" value="CheY-like"/>
    <property type="match status" value="1"/>
</dbReference>
<dbReference type="GO" id="GO:0032993">
    <property type="term" value="C:protein-DNA complex"/>
    <property type="evidence" value="ECO:0007669"/>
    <property type="project" value="TreeGrafter"/>
</dbReference>
<dbReference type="OrthoDB" id="9802426at2"/>
<dbReference type="InterPro" id="IPR036388">
    <property type="entry name" value="WH-like_DNA-bd_sf"/>
</dbReference>